<accession>A0A1B6DS86</accession>
<dbReference type="GO" id="GO:0005634">
    <property type="term" value="C:nucleus"/>
    <property type="evidence" value="ECO:0007669"/>
    <property type="project" value="UniProtKB-SubCell"/>
</dbReference>
<evidence type="ECO:0000313" key="15">
    <source>
        <dbReference type="EMBL" id="JAS28523.1"/>
    </source>
</evidence>
<evidence type="ECO:0000256" key="10">
    <source>
        <dbReference type="PROSITE-ProRule" id="PRU00125"/>
    </source>
</evidence>
<dbReference type="GO" id="GO:0030182">
    <property type="term" value="P:neuron differentiation"/>
    <property type="evidence" value="ECO:0007669"/>
    <property type="project" value="TreeGrafter"/>
</dbReference>
<evidence type="ECO:0000256" key="4">
    <source>
        <dbReference type="ARBA" id="ARBA00022833"/>
    </source>
</evidence>
<dbReference type="GO" id="GO:0000981">
    <property type="term" value="F:DNA-binding transcription factor activity, RNA polymerase II-specific"/>
    <property type="evidence" value="ECO:0007669"/>
    <property type="project" value="InterPro"/>
</dbReference>
<dbReference type="AlphaFoldDB" id="A0A1B6DS86"/>
<dbReference type="PANTHER" id="PTHR24208:SF175">
    <property type="entry name" value="FI06571P"/>
    <property type="match status" value="1"/>
</dbReference>
<dbReference type="InterPro" id="IPR050453">
    <property type="entry name" value="LIM_Homeobox_TF"/>
</dbReference>
<organism evidence="15">
    <name type="scientific">Clastoptera arizonana</name>
    <name type="common">Arizona spittle bug</name>
    <dbReference type="NCBI Taxonomy" id="38151"/>
    <lineage>
        <taxon>Eukaryota</taxon>
        <taxon>Metazoa</taxon>
        <taxon>Ecdysozoa</taxon>
        <taxon>Arthropoda</taxon>
        <taxon>Hexapoda</taxon>
        <taxon>Insecta</taxon>
        <taxon>Pterygota</taxon>
        <taxon>Neoptera</taxon>
        <taxon>Paraneoptera</taxon>
        <taxon>Hemiptera</taxon>
        <taxon>Auchenorrhyncha</taxon>
        <taxon>Cercopoidea</taxon>
        <taxon>Clastopteridae</taxon>
        <taxon>Clastoptera</taxon>
    </lineage>
</organism>
<dbReference type="SMART" id="SM00132">
    <property type="entry name" value="LIM"/>
    <property type="match status" value="2"/>
</dbReference>
<evidence type="ECO:0000259" key="14">
    <source>
        <dbReference type="PROSITE" id="PS50071"/>
    </source>
</evidence>
<dbReference type="GO" id="GO:0000977">
    <property type="term" value="F:RNA polymerase II transcription regulatory region sequence-specific DNA binding"/>
    <property type="evidence" value="ECO:0007669"/>
    <property type="project" value="TreeGrafter"/>
</dbReference>
<feature type="domain" description="Homeobox" evidence="14">
    <location>
        <begin position="154"/>
        <end position="214"/>
    </location>
</feature>
<dbReference type="SUPFAM" id="SSF46689">
    <property type="entry name" value="Homeodomain-like"/>
    <property type="match status" value="1"/>
</dbReference>
<dbReference type="CDD" id="cd00086">
    <property type="entry name" value="homeodomain"/>
    <property type="match status" value="1"/>
</dbReference>
<feature type="DNA-binding region" description="Homeobox" evidence="9">
    <location>
        <begin position="156"/>
        <end position="215"/>
    </location>
</feature>
<feature type="region of interest" description="Disordered" evidence="12">
    <location>
        <begin position="216"/>
        <end position="236"/>
    </location>
</feature>
<sequence>MTESKSGSVCGVCCRPICDRYIMRVVDQSYHERCLLCCICGSRLAHTCFTRDSKLYCRLDYDRLYVKKCLGCSERIGPDELVMRAIDSVFHLRCFICVVCGVRLQKGDQFIIKQGQLFCRPDYEKEVEMLQGYNPGEYTCDDLLTTSRSQDGRRGPKRPRTILTTQQRRAFKASFEISPKPCRKVREGLAKDTGLSVRIVQVWFQNQRAKMKKIQKKARLDTKNNNKDMDCDEKSDKMKLKEEEHSPLGGNSFLNDSCSDTDTVMGGMGSDRERDHFLHIKEEMEHEEAAFYKSMLTEHQRELLTAGSAIHSGKLDSSFMAFQAYHPDGGPVDGTPLFPASSLGLNPIDRLYSMQTSYFCGEDPITT</sequence>
<evidence type="ECO:0000259" key="13">
    <source>
        <dbReference type="PROSITE" id="PS50023"/>
    </source>
</evidence>
<dbReference type="PROSITE" id="PS00027">
    <property type="entry name" value="HOMEOBOX_1"/>
    <property type="match status" value="1"/>
</dbReference>
<comment type="subcellular location">
    <subcellularLocation>
        <location evidence="1 9 11">Nucleus</location>
    </subcellularLocation>
</comment>
<reference evidence="15" key="1">
    <citation type="submission" date="2015-12" db="EMBL/GenBank/DDBJ databases">
        <title>De novo transcriptome assembly of four potential Pierce s Disease insect vectors from Arizona vineyards.</title>
        <authorList>
            <person name="Tassone E.E."/>
        </authorList>
    </citation>
    <scope>NUCLEOTIDE SEQUENCE</scope>
</reference>
<keyword evidence="3" id="KW-0677">Repeat</keyword>
<keyword evidence="7 9" id="KW-0371">Homeobox</keyword>
<proteinExistence type="predicted"/>
<dbReference type="PANTHER" id="PTHR24208">
    <property type="entry name" value="LIM/HOMEOBOX PROTEIN LHX"/>
    <property type="match status" value="1"/>
</dbReference>
<dbReference type="GO" id="GO:0046872">
    <property type="term" value="F:metal ion binding"/>
    <property type="evidence" value="ECO:0007669"/>
    <property type="project" value="UniProtKB-KW"/>
</dbReference>
<dbReference type="FunFam" id="1.10.10.60:FF:000227">
    <property type="entry name" value="LIM homeobox transcription factor"/>
    <property type="match status" value="1"/>
</dbReference>
<dbReference type="EMBL" id="GEDC01008775">
    <property type="protein sequence ID" value="JAS28523.1"/>
    <property type="molecule type" value="Transcribed_RNA"/>
</dbReference>
<dbReference type="Gene3D" id="2.10.110.10">
    <property type="entry name" value="Cysteine Rich Protein"/>
    <property type="match status" value="2"/>
</dbReference>
<dbReference type="Pfam" id="PF00412">
    <property type="entry name" value="LIM"/>
    <property type="match status" value="2"/>
</dbReference>
<dbReference type="Gene3D" id="1.10.10.60">
    <property type="entry name" value="Homeodomain-like"/>
    <property type="match status" value="1"/>
</dbReference>
<dbReference type="InterPro" id="IPR001781">
    <property type="entry name" value="Znf_LIM"/>
</dbReference>
<evidence type="ECO:0000256" key="11">
    <source>
        <dbReference type="RuleBase" id="RU000682"/>
    </source>
</evidence>
<dbReference type="SMART" id="SM00389">
    <property type="entry name" value="HOX"/>
    <property type="match status" value="1"/>
</dbReference>
<dbReference type="PROSITE" id="PS50023">
    <property type="entry name" value="LIM_DOMAIN_2"/>
    <property type="match status" value="2"/>
</dbReference>
<dbReference type="PROSITE" id="PS00478">
    <property type="entry name" value="LIM_DOMAIN_1"/>
    <property type="match status" value="2"/>
</dbReference>
<evidence type="ECO:0000256" key="5">
    <source>
        <dbReference type="ARBA" id="ARBA00023038"/>
    </source>
</evidence>
<dbReference type="PROSITE" id="PS50071">
    <property type="entry name" value="HOMEOBOX_2"/>
    <property type="match status" value="1"/>
</dbReference>
<evidence type="ECO:0000256" key="8">
    <source>
        <dbReference type="ARBA" id="ARBA00023242"/>
    </source>
</evidence>
<dbReference type="InterPro" id="IPR009057">
    <property type="entry name" value="Homeodomain-like_sf"/>
</dbReference>
<dbReference type="FunFam" id="2.10.110.10:FF:000103">
    <property type="entry name" value="LIM homeobox transcription factor 1-beta"/>
    <property type="match status" value="1"/>
</dbReference>
<evidence type="ECO:0000256" key="1">
    <source>
        <dbReference type="ARBA" id="ARBA00004123"/>
    </source>
</evidence>
<evidence type="ECO:0000256" key="12">
    <source>
        <dbReference type="SAM" id="MobiDB-lite"/>
    </source>
</evidence>
<feature type="compositionally biased region" description="Basic and acidic residues" evidence="12">
    <location>
        <begin position="218"/>
        <end position="236"/>
    </location>
</feature>
<name>A0A1B6DS86_9HEMI</name>
<gene>
    <name evidence="15" type="ORF">g.4023</name>
</gene>
<evidence type="ECO:0000256" key="2">
    <source>
        <dbReference type="ARBA" id="ARBA00022723"/>
    </source>
</evidence>
<dbReference type="Pfam" id="PF00046">
    <property type="entry name" value="Homeodomain"/>
    <property type="match status" value="1"/>
</dbReference>
<evidence type="ECO:0000256" key="6">
    <source>
        <dbReference type="ARBA" id="ARBA00023125"/>
    </source>
</evidence>
<keyword evidence="8 9" id="KW-0539">Nucleus</keyword>
<keyword evidence="2 10" id="KW-0479">Metal-binding</keyword>
<evidence type="ECO:0000256" key="9">
    <source>
        <dbReference type="PROSITE-ProRule" id="PRU00108"/>
    </source>
</evidence>
<protein>
    <submittedName>
        <fullName evidence="15">Uncharacterized protein</fullName>
    </submittedName>
</protein>
<evidence type="ECO:0000256" key="3">
    <source>
        <dbReference type="ARBA" id="ARBA00022737"/>
    </source>
</evidence>
<keyword evidence="4 10" id="KW-0862">Zinc</keyword>
<dbReference type="SUPFAM" id="SSF57716">
    <property type="entry name" value="Glucocorticoid receptor-like (DNA-binding domain)"/>
    <property type="match status" value="2"/>
</dbReference>
<keyword evidence="6 9" id="KW-0238">DNA-binding</keyword>
<keyword evidence="5 10" id="KW-0440">LIM domain</keyword>
<dbReference type="InterPro" id="IPR001356">
    <property type="entry name" value="HD"/>
</dbReference>
<dbReference type="InterPro" id="IPR017970">
    <property type="entry name" value="Homeobox_CS"/>
</dbReference>
<feature type="domain" description="LIM zinc-binding" evidence="13">
    <location>
        <begin position="67"/>
        <end position="129"/>
    </location>
</feature>
<feature type="domain" description="LIM zinc-binding" evidence="13">
    <location>
        <begin position="8"/>
        <end position="66"/>
    </location>
</feature>
<evidence type="ECO:0000256" key="7">
    <source>
        <dbReference type="ARBA" id="ARBA00023155"/>
    </source>
</evidence>